<sequence>MINLPHQEPIRFVKELLSKDENFLTATCIFPYIPTLAMVCEASAQATAGFDTDSKQAKIGFLVSLKEIEKLKEFDKKEYLVKIEKSFAFGQMQEYKFELKSDTDVYAKGFITISIQN</sequence>
<dbReference type="EMBL" id="PDKK01000001">
    <property type="protein sequence ID" value="RXK08293.1"/>
    <property type="molecule type" value="Genomic_DNA"/>
</dbReference>
<protein>
    <submittedName>
        <fullName evidence="1">Uncharacterized protein</fullName>
    </submittedName>
</protein>
<keyword evidence="2" id="KW-1185">Reference proteome</keyword>
<comment type="caution">
    <text evidence="1">The sequence shown here is derived from an EMBL/GenBank/DDBJ whole genome shotgun (WGS) entry which is preliminary data.</text>
</comment>
<dbReference type="RefSeq" id="WP_129085870.1">
    <property type="nucleotide sequence ID" value="NZ_CP053836.1"/>
</dbReference>
<evidence type="ECO:0000313" key="2">
    <source>
        <dbReference type="Proteomes" id="UP000289758"/>
    </source>
</evidence>
<evidence type="ECO:0000313" key="1">
    <source>
        <dbReference type="EMBL" id="RXK08293.1"/>
    </source>
</evidence>
<dbReference type="AlphaFoldDB" id="A0A4Q1B004"/>
<dbReference type="Proteomes" id="UP000289758">
    <property type="component" value="Unassembled WGS sequence"/>
</dbReference>
<proteinExistence type="predicted"/>
<accession>A0A4Q1B004</accession>
<reference evidence="1 2" key="1">
    <citation type="submission" date="2017-10" db="EMBL/GenBank/DDBJ databases">
        <title>Genomics of the genus Arcobacter.</title>
        <authorList>
            <person name="Perez-Cataluna A."/>
            <person name="Figueras M.J."/>
        </authorList>
    </citation>
    <scope>NUCLEOTIDE SEQUENCE [LARGE SCALE GENOMIC DNA]</scope>
    <source>
        <strain evidence="1 2">CECT 8441</strain>
    </source>
</reference>
<name>A0A4Q1B004_9BACT</name>
<organism evidence="1 2">
    <name type="scientific">Halarcobacter ebronensis</name>
    <dbReference type="NCBI Taxonomy" id="1462615"/>
    <lineage>
        <taxon>Bacteria</taxon>
        <taxon>Pseudomonadati</taxon>
        <taxon>Campylobacterota</taxon>
        <taxon>Epsilonproteobacteria</taxon>
        <taxon>Campylobacterales</taxon>
        <taxon>Arcobacteraceae</taxon>
        <taxon>Halarcobacter</taxon>
    </lineage>
</organism>
<dbReference type="OrthoDB" id="5344739at2"/>
<gene>
    <name evidence="1" type="ORF">CRV07_00365</name>
</gene>